<feature type="transmembrane region" description="Helical" evidence="1">
    <location>
        <begin position="187"/>
        <end position="208"/>
    </location>
</feature>
<dbReference type="Pfam" id="PF03929">
    <property type="entry name" value="PepSY_TM"/>
    <property type="match status" value="1"/>
</dbReference>
<feature type="transmembrane region" description="Helical" evidence="1">
    <location>
        <begin position="461"/>
        <end position="485"/>
    </location>
</feature>
<evidence type="ECO:0000256" key="1">
    <source>
        <dbReference type="SAM" id="Phobius"/>
    </source>
</evidence>
<name>A0ABU1PJC2_9BURK</name>
<evidence type="ECO:0000313" key="2">
    <source>
        <dbReference type="EMBL" id="MDR6586004.1"/>
    </source>
</evidence>
<accession>A0ABU1PJC2</accession>
<feature type="transmembrane region" description="Helical" evidence="1">
    <location>
        <begin position="353"/>
        <end position="375"/>
    </location>
</feature>
<keyword evidence="3" id="KW-1185">Reference proteome</keyword>
<evidence type="ECO:0000313" key="3">
    <source>
        <dbReference type="Proteomes" id="UP001260715"/>
    </source>
</evidence>
<comment type="caution">
    <text evidence="2">The sequence shown here is derived from an EMBL/GenBank/DDBJ whole genome shotgun (WGS) entry which is preliminary data.</text>
</comment>
<feature type="transmembrane region" description="Helical" evidence="1">
    <location>
        <begin position="6"/>
        <end position="28"/>
    </location>
</feature>
<dbReference type="RefSeq" id="WP_102661544.1">
    <property type="nucleotide sequence ID" value="NZ_JAVDSJ010000005.1"/>
</dbReference>
<dbReference type="PANTHER" id="PTHR34219">
    <property type="entry name" value="IRON-REGULATED INNER MEMBRANE PROTEIN-RELATED"/>
    <property type="match status" value="1"/>
</dbReference>
<feature type="transmembrane region" description="Helical" evidence="1">
    <location>
        <begin position="433"/>
        <end position="449"/>
    </location>
</feature>
<dbReference type="InterPro" id="IPR005625">
    <property type="entry name" value="PepSY-ass_TM"/>
</dbReference>
<reference evidence="2 3" key="1">
    <citation type="submission" date="2023-07" db="EMBL/GenBank/DDBJ databases">
        <title>Sorghum-associated microbial communities from plants grown in Nebraska, USA.</title>
        <authorList>
            <person name="Schachtman D."/>
        </authorList>
    </citation>
    <scope>NUCLEOTIDE SEQUENCE [LARGE SCALE GENOMIC DNA]</scope>
    <source>
        <strain evidence="2 3">596</strain>
    </source>
</reference>
<protein>
    <submittedName>
        <fullName evidence="2">Iron-regulated membrane protein</fullName>
    </submittedName>
</protein>
<proteinExistence type="predicted"/>
<organism evidence="2 3">
    <name type="scientific">Herbaspirillum frisingense</name>
    <dbReference type="NCBI Taxonomy" id="92645"/>
    <lineage>
        <taxon>Bacteria</taxon>
        <taxon>Pseudomonadati</taxon>
        <taxon>Pseudomonadota</taxon>
        <taxon>Betaproteobacteria</taxon>
        <taxon>Burkholderiales</taxon>
        <taxon>Oxalobacteraceae</taxon>
        <taxon>Herbaspirillum</taxon>
    </lineage>
</organism>
<feature type="transmembrane region" description="Helical" evidence="1">
    <location>
        <begin position="150"/>
        <end position="166"/>
    </location>
</feature>
<keyword evidence="1" id="KW-0472">Membrane</keyword>
<keyword evidence="1" id="KW-1133">Transmembrane helix</keyword>
<feature type="transmembrane region" description="Helical" evidence="1">
    <location>
        <begin position="396"/>
        <end position="417"/>
    </location>
</feature>
<feature type="transmembrane region" description="Helical" evidence="1">
    <location>
        <begin position="491"/>
        <end position="511"/>
    </location>
</feature>
<dbReference type="Proteomes" id="UP001260715">
    <property type="component" value="Unassembled WGS sequence"/>
</dbReference>
<dbReference type="PANTHER" id="PTHR34219:SF4">
    <property type="entry name" value="PEPSY DOMAIN-CONTAINING PROTEIN"/>
    <property type="match status" value="1"/>
</dbReference>
<gene>
    <name evidence="2" type="ORF">J2W50_004222</name>
</gene>
<keyword evidence="1" id="KW-0812">Transmembrane</keyword>
<sequence>MDWLHLWGGLIAGWLLFVIFVAGSLSVFRAPVTRWMQASPVLLQEQGETPVANVVSDAALDALLVQLHARAPAAKSWSLTLPALPGDAVELSWRDADRRTHQLAADPGDGSLLPGAWGRRTEGGRHFMLLHYMLHAGMAGFWLVGAVAMAGLAALVSGIVVHKRIFKDFFTFRPGKGQRSWLDAHNVSGVLSLPFVVMIIYTGLAYFYSSYLPLPLRASYGTGDAAYQQMIAELHGDARATPLLLPSIGAGGLEAMAQLRRQALALTGDEVRRIFIQSPGLPDMVVRMMGRSPDELGGSSIHRQSALMVYEQASKSVVELARAGPPPHFTSAAVHPLLEQLHVAAFGGWAMKWLYFLIGLIGSSVIATGLHLFIVKRRLKSQHEFGAATPRVYRAIEVLNITAIAGSCVASIGFLYANRLIAAQFAQRADLEIRAYFILWLACLVHAAVRTPARAWREQAATLALLCMGLPLVNWASTGQHLLIYLRAGDWQRAGVELVALVIGVMALLAMRKLGRGRTA</sequence>
<dbReference type="EMBL" id="JAVDSJ010000005">
    <property type="protein sequence ID" value="MDR6586004.1"/>
    <property type="molecule type" value="Genomic_DNA"/>
</dbReference>